<dbReference type="PROSITE" id="PS50294">
    <property type="entry name" value="WD_REPEATS_REGION"/>
    <property type="match status" value="1"/>
</dbReference>
<dbReference type="Gene3D" id="1.20.1280.50">
    <property type="match status" value="1"/>
</dbReference>
<evidence type="ECO:0000313" key="7">
    <source>
        <dbReference type="EMBL" id="KAF7729024.1"/>
    </source>
</evidence>
<feature type="compositionally biased region" description="Low complexity" evidence="5">
    <location>
        <begin position="681"/>
        <end position="704"/>
    </location>
</feature>
<feature type="region of interest" description="Disordered" evidence="5">
    <location>
        <begin position="681"/>
        <end position="710"/>
    </location>
</feature>
<feature type="region of interest" description="Disordered" evidence="5">
    <location>
        <begin position="453"/>
        <end position="476"/>
    </location>
</feature>
<evidence type="ECO:0000256" key="5">
    <source>
        <dbReference type="SAM" id="MobiDB-lite"/>
    </source>
</evidence>
<dbReference type="InterPro" id="IPR001680">
    <property type="entry name" value="WD40_rpt"/>
</dbReference>
<dbReference type="Proteomes" id="UP000605846">
    <property type="component" value="Unassembled WGS sequence"/>
</dbReference>
<evidence type="ECO:0000313" key="8">
    <source>
        <dbReference type="Proteomes" id="UP000605846"/>
    </source>
</evidence>
<evidence type="ECO:0000256" key="1">
    <source>
        <dbReference type="ARBA" id="ARBA00022574"/>
    </source>
</evidence>
<dbReference type="EMBL" id="JABAYA010000029">
    <property type="protein sequence ID" value="KAF7729024.1"/>
    <property type="molecule type" value="Genomic_DNA"/>
</dbReference>
<dbReference type="OrthoDB" id="2095648at2759"/>
<dbReference type="Pfam" id="PF12937">
    <property type="entry name" value="F-box-like"/>
    <property type="match status" value="1"/>
</dbReference>
<evidence type="ECO:0000256" key="3">
    <source>
        <dbReference type="PROSITE-ProRule" id="PRU00221"/>
    </source>
</evidence>
<dbReference type="InterPro" id="IPR036047">
    <property type="entry name" value="F-box-like_dom_sf"/>
</dbReference>
<dbReference type="InterPro" id="IPR015943">
    <property type="entry name" value="WD40/YVTN_repeat-like_dom_sf"/>
</dbReference>
<keyword evidence="4" id="KW-0175">Coiled coil</keyword>
<sequence>MSFDPPAVHNTKEQQTNDNQLTDNYYFETQQDQYGSTDTDPQPIDKGQHSYSRKGRKNRYAEVDPSAPCYIQQLSIELITHIFARLDPETLGTAAKVCRYWRHIVTDDSCWKHAFKAYFGALPFKRLLSDSWKSEYILRTHLLRKLEKGRGTVLSFNPKLGSIDDVFVDFENSWMMVSSTDQGVAVRCNPATGKVDRHLLFSTDEGIPLHLTAVKMDRYLTHDDWIGNTDEKCFSAYDRDRILWGFGPGFITMTMRAKSIGDRRQLKVFTDFHLSAVKCLALPSFSQEVVVSGSEDGEIKIWDVVSKSCALNLFGAAPGPTCIDVTKSHVIAGYANGTVVVWNVHAKTVIAQHRERVEHPGEASHVEVPIRRYIHPPSADVHTPVQSIKYDENTGMIIVSYQGLKELWKYELATGHCITVFGYGHELGVVSCVEWDTDLPSMTSTLKAALKPKAQKTGPMTRRQISEASTPTTDTDMVNSVKTTRLLVSGDTAGTICVWDGDAVSHEGRRVRPLRIFHGHLAPISALWIDAAKIVSGSDDGWIRIWDPLTGYNIKTLANKIPRRAPIDRNDVSLMRVKNIRCNNYQGVATIGHEVKTWDFSPDKQLLARRNLRPKSKAVSTGARGHLHHEIKQELRESREKLEQEKKEKELHEKKLKNLTLSGLSEEEMIAYAVMLSQEESTAASSSGNESSSASSQQSSDTNDFASEDFMNSDDEDLMKAVIASLEVTAAEETQECLSLDTEKLSITDHSEWPTAADVNGGITRNENDRSSFDCLHNNPWTDAKKRVIEPLKAEPQQKFVGRAIHYEAYDEELEYVLRLSRGEF</sequence>
<dbReference type="InterPro" id="IPR020472">
    <property type="entry name" value="WD40_PAC1"/>
</dbReference>
<dbReference type="InterPro" id="IPR011047">
    <property type="entry name" value="Quinoprotein_ADH-like_sf"/>
</dbReference>
<reference evidence="7" key="1">
    <citation type="submission" date="2020-01" db="EMBL/GenBank/DDBJ databases">
        <title>Genome Sequencing of Three Apophysomyces-Like Fungal Strains Confirms a Novel Fungal Genus in the Mucoromycota with divergent Burkholderia-like Endosymbiotic Bacteria.</title>
        <authorList>
            <person name="Stajich J.E."/>
            <person name="Macias A.M."/>
            <person name="Carter-House D."/>
            <person name="Lovett B."/>
            <person name="Kasson L.R."/>
            <person name="Berry K."/>
            <person name="Grigoriev I."/>
            <person name="Chang Y."/>
            <person name="Spatafora J."/>
            <person name="Kasson M.T."/>
        </authorList>
    </citation>
    <scope>NUCLEOTIDE SEQUENCE</scope>
    <source>
        <strain evidence="7">NRRL A-21654</strain>
    </source>
</reference>
<feature type="repeat" description="WD" evidence="3">
    <location>
        <begin position="270"/>
        <end position="312"/>
    </location>
</feature>
<feature type="repeat" description="WD" evidence="3">
    <location>
        <begin position="517"/>
        <end position="556"/>
    </location>
</feature>
<gene>
    <name evidence="7" type="ORF">EC973_005055</name>
</gene>
<dbReference type="GO" id="GO:1990234">
    <property type="term" value="C:transferase complex"/>
    <property type="evidence" value="ECO:0007669"/>
    <property type="project" value="UniProtKB-ARBA"/>
</dbReference>
<accession>A0A8H7ESZ8</accession>
<feature type="region of interest" description="Disordered" evidence="5">
    <location>
        <begin position="1"/>
        <end position="58"/>
    </location>
</feature>
<dbReference type="SMART" id="SM00256">
    <property type="entry name" value="FBOX"/>
    <property type="match status" value="1"/>
</dbReference>
<evidence type="ECO:0000256" key="4">
    <source>
        <dbReference type="SAM" id="Coils"/>
    </source>
</evidence>
<keyword evidence="1 3" id="KW-0853">WD repeat</keyword>
<keyword evidence="8" id="KW-1185">Reference proteome</keyword>
<feature type="domain" description="F-box" evidence="6">
    <location>
        <begin position="68"/>
        <end position="114"/>
    </location>
</feature>
<dbReference type="SUPFAM" id="SSF50998">
    <property type="entry name" value="Quinoprotein alcohol dehydrogenase-like"/>
    <property type="match status" value="1"/>
</dbReference>
<keyword evidence="2" id="KW-0677">Repeat</keyword>
<comment type="caution">
    <text evidence="7">The sequence shown here is derived from an EMBL/GenBank/DDBJ whole genome shotgun (WGS) entry which is preliminary data.</text>
</comment>
<dbReference type="Pfam" id="PF00400">
    <property type="entry name" value="WD40"/>
    <property type="match status" value="2"/>
</dbReference>
<name>A0A8H7ESZ8_9FUNG</name>
<dbReference type="Gene3D" id="2.130.10.10">
    <property type="entry name" value="YVTN repeat-like/Quinoprotein amine dehydrogenase"/>
    <property type="match status" value="2"/>
</dbReference>
<dbReference type="InterPro" id="IPR003903">
    <property type="entry name" value="UIM_dom"/>
</dbReference>
<dbReference type="PANTHER" id="PTHR22847:SF637">
    <property type="entry name" value="WD REPEAT DOMAIN 5B"/>
    <property type="match status" value="1"/>
</dbReference>
<feature type="coiled-coil region" evidence="4">
    <location>
        <begin position="628"/>
        <end position="662"/>
    </location>
</feature>
<organism evidence="7 8">
    <name type="scientific">Apophysomyces ossiformis</name>
    <dbReference type="NCBI Taxonomy" id="679940"/>
    <lineage>
        <taxon>Eukaryota</taxon>
        <taxon>Fungi</taxon>
        <taxon>Fungi incertae sedis</taxon>
        <taxon>Mucoromycota</taxon>
        <taxon>Mucoromycotina</taxon>
        <taxon>Mucoromycetes</taxon>
        <taxon>Mucorales</taxon>
        <taxon>Mucorineae</taxon>
        <taxon>Mucoraceae</taxon>
        <taxon>Apophysomyces</taxon>
    </lineage>
</organism>
<dbReference type="SMART" id="SM00320">
    <property type="entry name" value="WD40"/>
    <property type="match status" value="4"/>
</dbReference>
<dbReference type="PROSITE" id="PS50330">
    <property type="entry name" value="UIM"/>
    <property type="match status" value="1"/>
</dbReference>
<evidence type="ECO:0000259" key="6">
    <source>
        <dbReference type="PROSITE" id="PS50181"/>
    </source>
</evidence>
<dbReference type="InterPro" id="IPR001810">
    <property type="entry name" value="F-box_dom"/>
</dbReference>
<dbReference type="PROSITE" id="PS50181">
    <property type="entry name" value="FBOX"/>
    <property type="match status" value="1"/>
</dbReference>
<dbReference type="PROSITE" id="PS50082">
    <property type="entry name" value="WD_REPEATS_2"/>
    <property type="match status" value="2"/>
</dbReference>
<dbReference type="PRINTS" id="PR00320">
    <property type="entry name" value="GPROTEINBRPT"/>
</dbReference>
<dbReference type="PROSITE" id="PS00678">
    <property type="entry name" value="WD_REPEATS_1"/>
    <property type="match status" value="1"/>
</dbReference>
<proteinExistence type="predicted"/>
<feature type="compositionally biased region" description="Polar residues" evidence="5">
    <location>
        <begin position="13"/>
        <end position="40"/>
    </location>
</feature>
<evidence type="ECO:0000256" key="2">
    <source>
        <dbReference type="ARBA" id="ARBA00022737"/>
    </source>
</evidence>
<dbReference type="InterPro" id="IPR019775">
    <property type="entry name" value="WD40_repeat_CS"/>
</dbReference>
<dbReference type="CDD" id="cd09917">
    <property type="entry name" value="F-box_SF"/>
    <property type="match status" value="1"/>
</dbReference>
<dbReference type="PANTHER" id="PTHR22847">
    <property type="entry name" value="WD40 REPEAT PROTEIN"/>
    <property type="match status" value="1"/>
</dbReference>
<protein>
    <recommendedName>
        <fullName evidence="6">F-box domain-containing protein</fullName>
    </recommendedName>
</protein>
<dbReference type="SUPFAM" id="SSF81383">
    <property type="entry name" value="F-box domain"/>
    <property type="match status" value="1"/>
</dbReference>
<feature type="compositionally biased region" description="Polar residues" evidence="5">
    <location>
        <begin position="466"/>
        <end position="476"/>
    </location>
</feature>
<dbReference type="AlphaFoldDB" id="A0A8H7ESZ8"/>